<name>A0AA42S5M4_9BURK</name>
<keyword evidence="4" id="KW-1185">Reference proteome</keyword>
<dbReference type="AlphaFoldDB" id="A0AA42S5M4"/>
<sequence>MILSLRKRDVEQHDFMLDPRLLRRNKNFKHFFNRCAMGTNTTKAVQAAPR</sequence>
<evidence type="ECO:0000313" key="2">
    <source>
        <dbReference type="EMBL" id="WFP09976.1"/>
    </source>
</evidence>
<reference evidence="1" key="1">
    <citation type="submission" date="2022-09" db="EMBL/GenBank/DDBJ databases">
        <title>Intensive care unit water sources are persistently colonized with multi-drug resistant bacteria and are the site of extensive horizontal gene transfer of antibiotic resistance genes.</title>
        <authorList>
            <person name="Diorio-Toth L."/>
        </authorList>
    </citation>
    <scope>NUCLEOTIDE SEQUENCE</scope>
    <source>
        <strain evidence="1">GD03843</strain>
    </source>
</reference>
<evidence type="ECO:0000313" key="3">
    <source>
        <dbReference type="Proteomes" id="UP001161094"/>
    </source>
</evidence>
<dbReference type="EMBL" id="CP121261">
    <property type="protein sequence ID" value="WFP09976.1"/>
    <property type="molecule type" value="Genomic_DNA"/>
</dbReference>
<organism evidence="1 3">
    <name type="scientific">Achromobacter spanius</name>
    <dbReference type="NCBI Taxonomy" id="217203"/>
    <lineage>
        <taxon>Bacteria</taxon>
        <taxon>Pseudomonadati</taxon>
        <taxon>Pseudomonadota</taxon>
        <taxon>Betaproteobacteria</taxon>
        <taxon>Burkholderiales</taxon>
        <taxon>Alcaligenaceae</taxon>
        <taxon>Achromobacter</taxon>
    </lineage>
</organism>
<proteinExistence type="predicted"/>
<dbReference type="EMBL" id="JAOCDZ010000015">
    <property type="protein sequence ID" value="MDH0738205.1"/>
    <property type="molecule type" value="Genomic_DNA"/>
</dbReference>
<evidence type="ECO:0000313" key="1">
    <source>
        <dbReference type="EMBL" id="MDH0738205.1"/>
    </source>
</evidence>
<dbReference type="Proteomes" id="UP001161094">
    <property type="component" value="Unassembled WGS sequence"/>
</dbReference>
<dbReference type="RefSeq" id="WP_164741270.1">
    <property type="nucleotide sequence ID" value="NZ_CP034689.1"/>
</dbReference>
<accession>A0AA42S5M4</accession>
<protein>
    <submittedName>
        <fullName evidence="1">Uncharacterized protein</fullName>
    </submittedName>
</protein>
<dbReference type="Proteomes" id="UP001214170">
    <property type="component" value="Chromosome"/>
</dbReference>
<reference evidence="2 4" key="2">
    <citation type="submission" date="2023-03" db="EMBL/GenBank/DDBJ databases">
        <title>Achromobacter spanius LIG8.</title>
        <authorList>
            <person name="Shrestha S."/>
        </authorList>
    </citation>
    <scope>NUCLEOTIDE SEQUENCE [LARGE SCALE GENOMIC DNA]</scope>
    <source>
        <strain evidence="2 4">LIG8</strain>
    </source>
</reference>
<gene>
    <name evidence="1" type="ORF">N5D93_20470</name>
    <name evidence="2" type="ORF">P8T11_08890</name>
</gene>
<evidence type="ECO:0000313" key="4">
    <source>
        <dbReference type="Proteomes" id="UP001214170"/>
    </source>
</evidence>